<keyword evidence="1" id="KW-1133">Transmembrane helix</keyword>
<feature type="transmembrane region" description="Helical" evidence="1">
    <location>
        <begin position="116"/>
        <end position="138"/>
    </location>
</feature>
<evidence type="ECO:0000313" key="2">
    <source>
        <dbReference type="EMBL" id="KAJ6648318.1"/>
    </source>
</evidence>
<name>A0A9Q0NDI7_9DIPT</name>
<sequence>MALLSNGMLNQNQPIMDKHTQGYFPMTEGVRWTEKYTDKIENIFSKLPKFVTNLLATLAIFLLGTSIQGEWILILVHFFKHMGYINHNNTDDSNNTFDGSLDEHSNLEPKFLFNHWTYFVGWAAFGSYFIYFSIGGFLHRDKDGSARRKTMNGVKSSYLLLLCFLHGYLTLAASSDSDSSINDLYENLLQREYTGPISFPNHQVERKAQRSPSLRLRFGRRSDPSMSLLEKRFSDEINQKPIRSPSLRLRFGKRDQSMYGDQDYFSNDNEMSRDLRAPSPRLRWGRRSDPDVPILGDESSFNELDVQPEKRKPVRLRWGRSYKSGTEELADNVNDQNTASTGNVLWAVSIQLKLFKKNELNISNF</sequence>
<proteinExistence type="predicted"/>
<accession>A0A9Q0NDI7</accession>
<feature type="transmembrane region" description="Helical" evidence="1">
    <location>
        <begin position="158"/>
        <end position="175"/>
    </location>
</feature>
<dbReference type="GO" id="GO:0007218">
    <property type="term" value="P:neuropeptide signaling pathway"/>
    <property type="evidence" value="ECO:0007669"/>
    <property type="project" value="UniProtKB-KW"/>
</dbReference>
<feature type="transmembrane region" description="Helical" evidence="1">
    <location>
        <begin position="54"/>
        <end position="79"/>
    </location>
</feature>
<organism evidence="2 3">
    <name type="scientific">Pseudolycoriella hygida</name>
    <dbReference type="NCBI Taxonomy" id="35572"/>
    <lineage>
        <taxon>Eukaryota</taxon>
        <taxon>Metazoa</taxon>
        <taxon>Ecdysozoa</taxon>
        <taxon>Arthropoda</taxon>
        <taxon>Hexapoda</taxon>
        <taxon>Insecta</taxon>
        <taxon>Pterygota</taxon>
        <taxon>Neoptera</taxon>
        <taxon>Endopterygota</taxon>
        <taxon>Diptera</taxon>
        <taxon>Nematocera</taxon>
        <taxon>Sciaroidea</taxon>
        <taxon>Sciaridae</taxon>
        <taxon>Pseudolycoriella</taxon>
    </lineage>
</organism>
<dbReference type="AlphaFoldDB" id="A0A9Q0NDI7"/>
<evidence type="ECO:0000256" key="1">
    <source>
        <dbReference type="SAM" id="Phobius"/>
    </source>
</evidence>
<keyword evidence="1" id="KW-0472">Membrane</keyword>
<reference evidence="2" key="1">
    <citation type="submission" date="2022-07" db="EMBL/GenBank/DDBJ databases">
        <authorList>
            <person name="Trinca V."/>
            <person name="Uliana J.V.C."/>
            <person name="Torres T.T."/>
            <person name="Ward R.J."/>
            <person name="Monesi N."/>
        </authorList>
    </citation>
    <scope>NUCLEOTIDE SEQUENCE</scope>
    <source>
        <strain evidence="2">HSMRA1968</strain>
        <tissue evidence="2">Whole embryos</tissue>
    </source>
</reference>
<dbReference type="OrthoDB" id="6364308at2759"/>
<evidence type="ECO:0000313" key="3">
    <source>
        <dbReference type="Proteomes" id="UP001151699"/>
    </source>
</evidence>
<gene>
    <name evidence="2" type="primary">sNPF</name>
    <name evidence="2" type="ORF">Bhyg_03546</name>
</gene>
<keyword evidence="2" id="KW-0527">Neuropeptide</keyword>
<feature type="non-terminal residue" evidence="2">
    <location>
        <position position="1"/>
    </location>
</feature>
<protein>
    <submittedName>
        <fullName evidence="2">Short neuropeptide F</fullName>
    </submittedName>
</protein>
<dbReference type="Proteomes" id="UP001151699">
    <property type="component" value="Chromosome A"/>
</dbReference>
<keyword evidence="1" id="KW-0812">Transmembrane</keyword>
<comment type="caution">
    <text evidence="2">The sequence shown here is derived from an EMBL/GenBank/DDBJ whole genome shotgun (WGS) entry which is preliminary data.</text>
</comment>
<dbReference type="EMBL" id="WJQU01000001">
    <property type="protein sequence ID" value="KAJ6648318.1"/>
    <property type="molecule type" value="Genomic_DNA"/>
</dbReference>
<keyword evidence="3" id="KW-1185">Reference proteome</keyword>